<dbReference type="SUPFAM" id="SSF55785">
    <property type="entry name" value="PYP-like sensor domain (PAS domain)"/>
    <property type="match status" value="1"/>
</dbReference>
<organism evidence="4 5">
    <name type="scientific">Parerythrobacter jejuensis</name>
    <dbReference type="NCBI Taxonomy" id="795812"/>
    <lineage>
        <taxon>Bacteria</taxon>
        <taxon>Pseudomonadati</taxon>
        <taxon>Pseudomonadota</taxon>
        <taxon>Alphaproteobacteria</taxon>
        <taxon>Sphingomonadales</taxon>
        <taxon>Erythrobacteraceae</taxon>
        <taxon>Parerythrobacter</taxon>
    </lineage>
</organism>
<dbReference type="PANTHER" id="PTHR44757">
    <property type="entry name" value="DIGUANYLATE CYCLASE DGCP"/>
    <property type="match status" value="1"/>
</dbReference>
<dbReference type="Pfam" id="PF13426">
    <property type="entry name" value="PAS_9"/>
    <property type="match status" value="1"/>
</dbReference>
<feature type="domain" description="GGDEF" evidence="3">
    <location>
        <begin position="194"/>
        <end position="327"/>
    </location>
</feature>
<evidence type="ECO:0000259" key="3">
    <source>
        <dbReference type="PROSITE" id="PS50887"/>
    </source>
</evidence>
<dbReference type="PROSITE" id="PS50887">
    <property type="entry name" value="GGDEF"/>
    <property type="match status" value="1"/>
</dbReference>
<dbReference type="Gene3D" id="3.30.450.20">
    <property type="entry name" value="PAS domain"/>
    <property type="match status" value="1"/>
</dbReference>
<dbReference type="Gene3D" id="3.20.20.450">
    <property type="entry name" value="EAL domain"/>
    <property type="match status" value="1"/>
</dbReference>
<evidence type="ECO:0000259" key="1">
    <source>
        <dbReference type="PROSITE" id="PS50113"/>
    </source>
</evidence>
<evidence type="ECO:0000259" key="2">
    <source>
        <dbReference type="PROSITE" id="PS50883"/>
    </source>
</evidence>
<feature type="domain" description="EAL" evidence="2">
    <location>
        <begin position="336"/>
        <end position="588"/>
    </location>
</feature>
<evidence type="ECO:0000313" key="5">
    <source>
        <dbReference type="Proteomes" id="UP000446786"/>
    </source>
</evidence>
<protein>
    <submittedName>
        <fullName evidence="4">EAL domain-containing protein</fullName>
    </submittedName>
</protein>
<dbReference type="RefSeq" id="WP_160779904.1">
    <property type="nucleotide sequence ID" value="NZ_BAAAZF010000001.1"/>
</dbReference>
<dbReference type="PANTHER" id="PTHR44757:SF2">
    <property type="entry name" value="BIOFILM ARCHITECTURE MAINTENANCE PROTEIN MBAA"/>
    <property type="match status" value="1"/>
</dbReference>
<dbReference type="InterPro" id="IPR000160">
    <property type="entry name" value="GGDEF_dom"/>
</dbReference>
<feature type="domain" description="PAC" evidence="1">
    <location>
        <begin position="111"/>
        <end position="162"/>
    </location>
</feature>
<dbReference type="NCBIfam" id="TIGR00254">
    <property type="entry name" value="GGDEF"/>
    <property type="match status" value="1"/>
</dbReference>
<name>A0A845ATU2_9SPHN</name>
<dbReference type="InterPro" id="IPR029787">
    <property type="entry name" value="Nucleotide_cyclase"/>
</dbReference>
<reference evidence="4 5" key="1">
    <citation type="submission" date="2019-12" db="EMBL/GenBank/DDBJ databases">
        <title>Genomic-based taxomic classification of the family Erythrobacteraceae.</title>
        <authorList>
            <person name="Xu L."/>
        </authorList>
    </citation>
    <scope>NUCLEOTIDE SEQUENCE [LARGE SCALE GENOMIC DNA]</scope>
    <source>
        <strain evidence="4 5">JCM 16677</strain>
    </source>
</reference>
<dbReference type="CDD" id="cd01948">
    <property type="entry name" value="EAL"/>
    <property type="match status" value="1"/>
</dbReference>
<keyword evidence="5" id="KW-1185">Reference proteome</keyword>
<dbReference type="InterPro" id="IPR035919">
    <property type="entry name" value="EAL_sf"/>
</dbReference>
<dbReference type="Gene3D" id="3.30.70.270">
    <property type="match status" value="1"/>
</dbReference>
<gene>
    <name evidence="4" type="ORF">GRI94_12150</name>
</gene>
<comment type="caution">
    <text evidence="4">The sequence shown here is derived from an EMBL/GenBank/DDBJ whole genome shotgun (WGS) entry which is preliminary data.</text>
</comment>
<dbReference type="InterPro" id="IPR000700">
    <property type="entry name" value="PAS-assoc_C"/>
</dbReference>
<dbReference type="AlphaFoldDB" id="A0A845ATU2"/>
<dbReference type="SMART" id="SM00052">
    <property type="entry name" value="EAL"/>
    <property type="match status" value="1"/>
</dbReference>
<dbReference type="SUPFAM" id="SSF141868">
    <property type="entry name" value="EAL domain-like"/>
    <property type="match status" value="1"/>
</dbReference>
<dbReference type="Proteomes" id="UP000446786">
    <property type="component" value="Unassembled WGS sequence"/>
</dbReference>
<dbReference type="SUPFAM" id="SSF55073">
    <property type="entry name" value="Nucleotide cyclase"/>
    <property type="match status" value="1"/>
</dbReference>
<dbReference type="Pfam" id="PF00990">
    <property type="entry name" value="GGDEF"/>
    <property type="match status" value="1"/>
</dbReference>
<dbReference type="InterPro" id="IPR000014">
    <property type="entry name" value="PAS"/>
</dbReference>
<dbReference type="PROSITE" id="PS50883">
    <property type="entry name" value="EAL"/>
    <property type="match status" value="1"/>
</dbReference>
<sequence length="738" mass="80474">MAIGDFFSKRGASSGDNGPSVGQTPIGKADPRRLALLDDFESADLGWFWATNTASELVYLSDNAAAQFGMDVDKLVGQQLSKLFVLDNDGDEDEGSQRPLQFLLRARNTITDLTVRIAQDDKEIWWSISGKPQFDSEGEFLGYRGSAKDITSVRESRREVGRMAQYDSLTGLANRHRMTKRLTATLIAYKAAKRSCALMMLDLDRFKQVNDTLGHPAGDELLKQVGQRLGRIVGEMGEIGRLGGDEFQIILPDIEDRGRLGELASRVIQMISQPYSIDGTRAIIGTSVGVAIAPFDGIETEELVSAADLALYAAKGGGRGQYRFYSSELKDGAKLRRQIEEDLRDALVTEQGLEMHYQPLVCAKTSKVKCFESLVRWNHPERGWISPADFIPVAEDTNQIGALGEWVLRKACKDAASWPGDLGVAINVSAVQFANPELPQIVQNALDASGLDVSRLELELTESVFIGDPTATHEMFRDLKKLGVRLALDDFGTGYSSLGYLKNAPFDKIKIDQSFVRGATEDDNNNAAIITAIVSLAGALDMVTVAEGVEAMDELELVRERGADLIQGWIYSKALPQDQVLAKLEAGELEYVPNGPAKHRSDRKTVFRRIGAVHEDHRYDVVLRNLSKTGARIEGLLDVPVGTGLVLDLGDGQLAVGVVRRSEEAAQGIEFETPLISDGADGLCTRHRISPYALAAAGMPLAALPTGNYPINQINGNQPKTAPKFLQIEMSHDGSRAA</sequence>
<accession>A0A845ATU2</accession>
<proteinExistence type="predicted"/>
<dbReference type="EMBL" id="WTYE01000001">
    <property type="protein sequence ID" value="MXP32573.1"/>
    <property type="molecule type" value="Genomic_DNA"/>
</dbReference>
<dbReference type="InterPro" id="IPR052155">
    <property type="entry name" value="Biofilm_reg_signaling"/>
</dbReference>
<dbReference type="CDD" id="cd01949">
    <property type="entry name" value="GGDEF"/>
    <property type="match status" value="1"/>
</dbReference>
<dbReference type="PROSITE" id="PS50113">
    <property type="entry name" value="PAC"/>
    <property type="match status" value="1"/>
</dbReference>
<dbReference type="InterPro" id="IPR035965">
    <property type="entry name" value="PAS-like_dom_sf"/>
</dbReference>
<dbReference type="NCBIfam" id="TIGR00229">
    <property type="entry name" value="sensory_box"/>
    <property type="match status" value="1"/>
</dbReference>
<dbReference type="InterPro" id="IPR043128">
    <property type="entry name" value="Rev_trsase/Diguanyl_cyclase"/>
</dbReference>
<dbReference type="Pfam" id="PF00563">
    <property type="entry name" value="EAL"/>
    <property type="match status" value="1"/>
</dbReference>
<dbReference type="OrthoDB" id="9790882at2"/>
<evidence type="ECO:0000313" key="4">
    <source>
        <dbReference type="EMBL" id="MXP32573.1"/>
    </source>
</evidence>
<dbReference type="SMART" id="SM00267">
    <property type="entry name" value="GGDEF"/>
    <property type="match status" value="1"/>
</dbReference>
<dbReference type="InterPro" id="IPR001633">
    <property type="entry name" value="EAL_dom"/>
</dbReference>
<dbReference type="CDD" id="cd00130">
    <property type="entry name" value="PAS"/>
    <property type="match status" value="1"/>
</dbReference>